<evidence type="ECO:0000313" key="5">
    <source>
        <dbReference type="Proteomes" id="UP000000559"/>
    </source>
</evidence>
<dbReference type="PANTHER" id="PTHR31996:SF2">
    <property type="entry name" value="COILED-COIL DOMAIN-CONTAINING PROTEIN 115"/>
    <property type="match status" value="1"/>
</dbReference>
<organism evidence="4 5">
    <name type="scientific">Candida albicans (strain SC5314 / ATCC MYA-2876)</name>
    <name type="common">Yeast</name>
    <dbReference type="NCBI Taxonomy" id="237561"/>
    <lineage>
        <taxon>Eukaryota</taxon>
        <taxon>Fungi</taxon>
        <taxon>Dikarya</taxon>
        <taxon>Ascomycota</taxon>
        <taxon>Saccharomycotina</taxon>
        <taxon>Pichiomycetes</taxon>
        <taxon>Debaryomycetaceae</taxon>
        <taxon>Candida/Lodderomyces clade</taxon>
        <taxon>Candida</taxon>
    </lineage>
</organism>
<dbReference type="PANTHER" id="PTHR31996">
    <property type="entry name" value="COILED-COIL DOMAIN-CONTAINING PROTEIN 115"/>
    <property type="match status" value="1"/>
</dbReference>
<accession>A0A1D8PU20</accession>
<dbReference type="EMBL" id="CP017630">
    <property type="protein sequence ID" value="AOW31629.1"/>
    <property type="molecule type" value="Genomic_DNA"/>
</dbReference>
<dbReference type="GO" id="GO:1990871">
    <property type="term" value="C:Vma12-Vma22 assembly complex"/>
    <property type="evidence" value="ECO:0000318"/>
    <property type="project" value="GO_Central"/>
</dbReference>
<evidence type="ECO:0000256" key="1">
    <source>
        <dbReference type="ARBA" id="ARBA00093634"/>
    </source>
</evidence>
<keyword evidence="5" id="KW-1185">Reference proteome</keyword>
<dbReference type="InParanoid" id="A0A1D8PU20"/>
<dbReference type="eggNOG" id="ENOG502S50X">
    <property type="taxonomic scope" value="Eukaryota"/>
</dbReference>
<dbReference type="FunCoup" id="A0A1D8PU20">
    <property type="interactions" value="71"/>
</dbReference>
<feature type="region of interest" description="Disordered" evidence="2">
    <location>
        <begin position="89"/>
        <end position="119"/>
    </location>
</feature>
<dbReference type="STRING" id="237561.A0A1D8PU20"/>
<dbReference type="GO" id="GO:0070072">
    <property type="term" value="P:vacuolar proton-transporting V-type ATPase complex assembly"/>
    <property type="evidence" value="ECO:0007669"/>
    <property type="project" value="InterPro"/>
</dbReference>
<sequence>MTTDKEIIDNKTIQLLELLDKYQQLTTLNRENFINGFFNLSRANFQNEKEKYGLEKYDFRCYKACKIIDINSDNGRFELIDRLLKNESSINDDEHDSPNEDKKKESSSTTMIRNRKDRKTGTIATHDKEIVKQSNDDEETFKDPIKQFGTIVPSELYKCQQNFNNGLNQLIEIINLQIQIKKLIQELS</sequence>
<gene>
    <name evidence="3 4" type="primary">VMA22</name>
    <name evidence="4" type="ordered locus">CAALFM_CR09720WA</name>
    <name evidence="3" type="ordered locus">orf19.6590</name>
</gene>
<reference evidence="4 5" key="3">
    <citation type="journal article" date="2013" name="Genome Biol.">
        <title>Assembly of a phased diploid Candida albicans genome facilitates allele-specific measurements and provides a simple model for repeat and indel structure.</title>
        <authorList>
            <person name="Muzzey D."/>
            <person name="Schwartz K."/>
            <person name="Weissman J.S."/>
            <person name="Sherlock G."/>
        </authorList>
    </citation>
    <scope>NUCLEOTIDE SEQUENCE [LARGE SCALE GENOMIC DNA]</scope>
    <source>
        <strain evidence="5">SC5314 / ATCC MYA-2876</strain>
    </source>
</reference>
<evidence type="ECO:0000313" key="3">
    <source>
        <dbReference type="CGD" id="CAL0000190212"/>
    </source>
</evidence>
<dbReference type="RefSeq" id="XP_711292.1">
    <property type="nucleotide sequence ID" value="XM_706200.1"/>
</dbReference>
<dbReference type="SMR" id="A0A1D8PU20"/>
<dbReference type="KEGG" id="cal:CAALFM_CR09720WA"/>
<proteinExistence type="predicted"/>
<reference evidence="4 5" key="2">
    <citation type="journal article" date="2007" name="Genome Biol.">
        <title>Assembly of the Candida albicans genome into sixteen supercontigs aligned on the eight chromosomes.</title>
        <authorList>
            <person name="van het Hoog M."/>
            <person name="Rast T.J."/>
            <person name="Martchenko M."/>
            <person name="Grindle S."/>
            <person name="Dignard D."/>
            <person name="Hogues H."/>
            <person name="Cuomo C."/>
            <person name="Berriman M."/>
            <person name="Scherer S."/>
            <person name="Magee B.B."/>
            <person name="Whiteway M."/>
            <person name="Chibana H."/>
            <person name="Nantel A."/>
            <person name="Magee P.T."/>
        </authorList>
    </citation>
    <scope>GENOME REANNOTATION</scope>
    <source>
        <strain evidence="5">SC5314 / ATCC MYA-2876</strain>
    </source>
</reference>
<dbReference type="OMA" id="RANYHNK"/>
<dbReference type="AlphaFoldDB" id="A0A1D8PU20"/>
<feature type="compositionally biased region" description="Basic and acidic residues" evidence="2">
    <location>
        <begin position="96"/>
        <end position="106"/>
    </location>
</feature>
<dbReference type="GeneID" id="3647086"/>
<dbReference type="Proteomes" id="UP000000559">
    <property type="component" value="Chromosome R"/>
</dbReference>
<evidence type="ECO:0000256" key="2">
    <source>
        <dbReference type="SAM" id="MobiDB-lite"/>
    </source>
</evidence>
<dbReference type="OrthoDB" id="408631at2759"/>
<dbReference type="VEuPathDB" id="FungiDB:CR_09720W_A"/>
<reference evidence="4 5" key="1">
    <citation type="journal article" date="2004" name="Proc. Natl. Acad. Sci. U.S.A.">
        <title>The diploid genome sequence of Candida albicans.</title>
        <authorList>
            <person name="Jones T."/>
            <person name="Federspiel N.A."/>
            <person name="Chibana H."/>
            <person name="Dungan J."/>
            <person name="Kalman S."/>
            <person name="Magee B.B."/>
            <person name="Newport G."/>
            <person name="Thorstenson Y.R."/>
            <person name="Agabian N."/>
            <person name="Magee P.T."/>
            <person name="Davis R.W."/>
            <person name="Scherer S."/>
        </authorList>
    </citation>
    <scope>NUCLEOTIDE SEQUENCE [LARGE SCALE GENOMIC DNA]</scope>
    <source>
        <strain evidence="5">SC5314 / ATCC MYA-2876</strain>
    </source>
</reference>
<evidence type="ECO:0000313" key="4">
    <source>
        <dbReference type="EMBL" id="AOW31629.1"/>
    </source>
</evidence>
<name>A0A1D8PU20_CANAL</name>
<dbReference type="InterPro" id="IPR040357">
    <property type="entry name" value="Vma22/CCDC115"/>
</dbReference>
<dbReference type="CGD" id="CAL0000190212">
    <property type="gene designation" value="VMA22"/>
</dbReference>
<protein>
    <recommendedName>
        <fullName evidence="1">Vacuolar ATPase assembly protein VMA22</fullName>
    </recommendedName>
</protein>
<dbReference type="Pfam" id="PF21730">
    <property type="entry name" value="Vma22_CCDC115"/>
    <property type="match status" value="1"/>
</dbReference>
<dbReference type="GO" id="GO:0051082">
    <property type="term" value="F:unfolded protein binding"/>
    <property type="evidence" value="ECO:0000318"/>
    <property type="project" value="GO_Central"/>
</dbReference>